<dbReference type="InterPro" id="IPR036291">
    <property type="entry name" value="NAD(P)-bd_dom_sf"/>
</dbReference>
<evidence type="ECO:0000256" key="5">
    <source>
        <dbReference type="SAM" id="MobiDB-lite"/>
    </source>
</evidence>
<proteinExistence type="inferred from homology"/>
<keyword evidence="3" id="KW-0560">Oxidoreductase</keyword>
<dbReference type="GO" id="GO:0016491">
    <property type="term" value="F:oxidoreductase activity"/>
    <property type="evidence" value="ECO:0007669"/>
    <property type="project" value="UniProtKB-KW"/>
</dbReference>
<sequence length="292" mass="31256">MHWLVTGCSSGLGLELARAIASLPSQKLTATSRNPSSTPDAVSEITSHPNASWEPLDVSSPSFESQLSTITSQHGTIDVLINNAAIAIGGAVENTPLSLIRTQYETNVFGLVRAIQAVLPSMRSSPSTESAIVNISSSTFWNPPPGISFYASTKWAVEGLSAALAAELAPFHIRVLLAQPGGMDTKFASQDKIPTHMVPLPEEYKGTPAEYVMQFVNNPEPKFSLSPEKAARAIVEEVLRPTVVVGKDGEEPRKVLRLQLGKETVGNLKTAVKGYQEDGEAFEKKGLACDDD</sequence>
<dbReference type="SUPFAM" id="SSF51735">
    <property type="entry name" value="NAD(P)-binding Rossmann-fold domains"/>
    <property type="match status" value="1"/>
</dbReference>
<gene>
    <name evidence="6" type="ORF">DM02DRAFT_593171</name>
</gene>
<evidence type="ECO:0000256" key="3">
    <source>
        <dbReference type="ARBA" id="ARBA00023002"/>
    </source>
</evidence>
<dbReference type="Pfam" id="PF00106">
    <property type="entry name" value="adh_short"/>
    <property type="match status" value="1"/>
</dbReference>
<dbReference type="PROSITE" id="PS00061">
    <property type="entry name" value="ADH_SHORT"/>
    <property type="match status" value="1"/>
</dbReference>
<evidence type="ECO:0000313" key="6">
    <source>
        <dbReference type="EMBL" id="PVI00179.1"/>
    </source>
</evidence>
<dbReference type="PRINTS" id="PR00081">
    <property type="entry name" value="GDHRDH"/>
</dbReference>
<dbReference type="PANTHER" id="PTHR43976">
    <property type="entry name" value="SHORT CHAIN DEHYDROGENASE"/>
    <property type="match status" value="1"/>
</dbReference>
<dbReference type="InterPro" id="IPR020904">
    <property type="entry name" value="Sc_DH/Rdtase_CS"/>
</dbReference>
<evidence type="ECO:0000256" key="2">
    <source>
        <dbReference type="ARBA" id="ARBA00022857"/>
    </source>
</evidence>
<dbReference type="InterPro" id="IPR051911">
    <property type="entry name" value="SDR_oxidoreductase"/>
</dbReference>
<name>A0A2V1DQ75_9PLEO</name>
<dbReference type="AlphaFoldDB" id="A0A2V1DQ75"/>
<dbReference type="InterPro" id="IPR002347">
    <property type="entry name" value="SDR_fam"/>
</dbReference>
<accession>A0A2V1DQ75</accession>
<dbReference type="Proteomes" id="UP000244855">
    <property type="component" value="Unassembled WGS sequence"/>
</dbReference>
<dbReference type="STRING" id="97972.A0A2V1DQ75"/>
<reference evidence="6 7" key="1">
    <citation type="journal article" date="2018" name="Sci. Rep.">
        <title>Comparative genomics provides insights into the lifestyle and reveals functional heterogeneity of dark septate endophytic fungi.</title>
        <authorList>
            <person name="Knapp D.G."/>
            <person name="Nemeth J.B."/>
            <person name="Barry K."/>
            <person name="Hainaut M."/>
            <person name="Henrissat B."/>
            <person name="Johnson J."/>
            <person name="Kuo A."/>
            <person name="Lim J.H.P."/>
            <person name="Lipzen A."/>
            <person name="Nolan M."/>
            <person name="Ohm R.A."/>
            <person name="Tamas L."/>
            <person name="Grigoriev I.V."/>
            <person name="Spatafora J.W."/>
            <person name="Nagy L.G."/>
            <person name="Kovacs G.M."/>
        </authorList>
    </citation>
    <scope>NUCLEOTIDE SEQUENCE [LARGE SCALE GENOMIC DNA]</scope>
    <source>
        <strain evidence="6 7">DSE2036</strain>
    </source>
</reference>
<evidence type="ECO:0000256" key="1">
    <source>
        <dbReference type="ARBA" id="ARBA00006484"/>
    </source>
</evidence>
<protein>
    <submittedName>
        <fullName evidence="6">Putative short chain oxidoreductase/dehydrogenase</fullName>
    </submittedName>
</protein>
<comment type="similarity">
    <text evidence="1 4">Belongs to the short-chain dehydrogenases/reductases (SDR) family.</text>
</comment>
<keyword evidence="7" id="KW-1185">Reference proteome</keyword>
<dbReference type="PANTHER" id="PTHR43976:SF16">
    <property type="entry name" value="SHORT-CHAIN DEHYDROGENASE_REDUCTASE FAMILY PROTEIN"/>
    <property type="match status" value="1"/>
</dbReference>
<dbReference type="EMBL" id="KZ805377">
    <property type="protein sequence ID" value="PVI00179.1"/>
    <property type="molecule type" value="Genomic_DNA"/>
</dbReference>
<organism evidence="6 7">
    <name type="scientific">Periconia macrospinosa</name>
    <dbReference type="NCBI Taxonomy" id="97972"/>
    <lineage>
        <taxon>Eukaryota</taxon>
        <taxon>Fungi</taxon>
        <taxon>Dikarya</taxon>
        <taxon>Ascomycota</taxon>
        <taxon>Pezizomycotina</taxon>
        <taxon>Dothideomycetes</taxon>
        <taxon>Pleosporomycetidae</taxon>
        <taxon>Pleosporales</taxon>
        <taxon>Massarineae</taxon>
        <taxon>Periconiaceae</taxon>
        <taxon>Periconia</taxon>
    </lineage>
</organism>
<dbReference type="Gene3D" id="3.40.50.720">
    <property type="entry name" value="NAD(P)-binding Rossmann-like Domain"/>
    <property type="match status" value="1"/>
</dbReference>
<evidence type="ECO:0000256" key="4">
    <source>
        <dbReference type="RuleBase" id="RU000363"/>
    </source>
</evidence>
<feature type="region of interest" description="Disordered" evidence="5">
    <location>
        <begin position="27"/>
        <end position="50"/>
    </location>
</feature>
<dbReference type="PRINTS" id="PR00080">
    <property type="entry name" value="SDRFAMILY"/>
</dbReference>
<keyword evidence="2" id="KW-0521">NADP</keyword>
<evidence type="ECO:0000313" key="7">
    <source>
        <dbReference type="Proteomes" id="UP000244855"/>
    </source>
</evidence>
<dbReference type="OrthoDB" id="1274115at2759"/>